<feature type="region of interest" description="Disordered" evidence="1">
    <location>
        <begin position="51"/>
        <end position="71"/>
    </location>
</feature>
<keyword evidence="3" id="KW-1185">Reference proteome</keyword>
<proteinExistence type="predicted"/>
<protein>
    <submittedName>
        <fullName evidence="2">Uncharacterized protein</fullName>
    </submittedName>
</protein>
<accession>A0A8H7ZR34</accession>
<comment type="caution">
    <text evidence="2">The sequence shown here is derived from an EMBL/GenBank/DDBJ whole genome shotgun (WGS) entry which is preliminary data.</text>
</comment>
<dbReference type="AlphaFoldDB" id="A0A8H7ZR34"/>
<dbReference type="EMBL" id="JAEFCI010009099">
    <property type="protein sequence ID" value="KAG5458021.1"/>
    <property type="molecule type" value="Genomic_DNA"/>
</dbReference>
<evidence type="ECO:0000256" key="1">
    <source>
        <dbReference type="SAM" id="MobiDB-lite"/>
    </source>
</evidence>
<sequence>MHGRPLLANEARGEVKREAVGAAGGVVRRGPLVAARVSDCRAVVFGAAPRRRRRRRRCRRRSHSGPDTTARVERLLPHSTKASPGGNLDDGVHNLRRIDRRVRILSHQRTGTGRNLLRPRAFYGLLAWHRRLRAGRSSCWAAGGQLVVEVPQQGYCAAYRRGGSPNTVLIHRRTASEIPYPISTAKRLKVLRITGLGYGSKGNMYERASFT</sequence>
<name>A0A8H7ZR34_9FUNG</name>
<evidence type="ECO:0000313" key="3">
    <source>
        <dbReference type="Proteomes" id="UP000673691"/>
    </source>
</evidence>
<evidence type="ECO:0000313" key="2">
    <source>
        <dbReference type="EMBL" id="KAG5458021.1"/>
    </source>
</evidence>
<organism evidence="2 3">
    <name type="scientific">Olpidium bornovanus</name>
    <dbReference type="NCBI Taxonomy" id="278681"/>
    <lineage>
        <taxon>Eukaryota</taxon>
        <taxon>Fungi</taxon>
        <taxon>Fungi incertae sedis</taxon>
        <taxon>Olpidiomycota</taxon>
        <taxon>Olpidiomycotina</taxon>
        <taxon>Olpidiomycetes</taxon>
        <taxon>Olpidiales</taxon>
        <taxon>Olpidiaceae</taxon>
        <taxon>Olpidium</taxon>
    </lineage>
</organism>
<gene>
    <name evidence="2" type="ORF">BJ554DRAFT_1840</name>
</gene>
<feature type="compositionally biased region" description="Basic residues" evidence="1">
    <location>
        <begin position="51"/>
        <end position="63"/>
    </location>
</feature>
<reference evidence="2 3" key="1">
    <citation type="journal article" name="Sci. Rep.">
        <title>Genome-scale phylogenetic analyses confirm Olpidium as the closest living zoosporic fungus to the non-flagellated, terrestrial fungi.</title>
        <authorList>
            <person name="Chang Y."/>
            <person name="Rochon D."/>
            <person name="Sekimoto S."/>
            <person name="Wang Y."/>
            <person name="Chovatia M."/>
            <person name="Sandor L."/>
            <person name="Salamov A."/>
            <person name="Grigoriev I.V."/>
            <person name="Stajich J.E."/>
            <person name="Spatafora J.W."/>
        </authorList>
    </citation>
    <scope>NUCLEOTIDE SEQUENCE [LARGE SCALE GENOMIC DNA]</scope>
    <source>
        <strain evidence="2">S191</strain>
    </source>
</reference>
<dbReference type="Proteomes" id="UP000673691">
    <property type="component" value="Unassembled WGS sequence"/>
</dbReference>